<sequence length="341" mass="36563">MRIAPARCALGCSRIWTSATKASRHSAAAAAASSHAQPRGPARSPRRAAVRCAAMAPPAPEQVSANKQYGGWNRRYKHASSALGCDMTFTVYSPPAAEAGGKVPVVWWLSGLTCTDENVIQKSGAQRGCARHGIAFVAPDTSPRGLGVEGEADSWDFGVGAGFYINATVDKWRNWRMYDYITQELPALLAAHFPKLDTGNTSIMGHSMGGHGALTIALKNPGAFKAVSAFAPICNPVNVPWGQKAFSGYLGDADKEGWKQHDASELLAAYKGPKFPLLVDTGSGDSFLQRELRPEALEAAAARSGFPLTSRMQDGYDHSYFFISTFMDEHIDFHAAALKAE</sequence>
<dbReference type="FunCoup" id="A0A2V0PEE6">
    <property type="interactions" value="1878"/>
</dbReference>
<feature type="region of interest" description="Disordered" evidence="8">
    <location>
        <begin position="27"/>
        <end position="47"/>
    </location>
</feature>
<dbReference type="FunFam" id="3.40.50.1820:FF:000002">
    <property type="entry name" value="S-formylglutathione hydrolase"/>
    <property type="match status" value="1"/>
</dbReference>
<dbReference type="Gene3D" id="3.40.50.1820">
    <property type="entry name" value="alpha/beta hydrolase"/>
    <property type="match status" value="1"/>
</dbReference>
<evidence type="ECO:0000256" key="6">
    <source>
        <dbReference type="PIRSR" id="PIRSR614186-1"/>
    </source>
</evidence>
<comment type="function">
    <text evidence="7">Serine hydrolase involved in the detoxification of formaldehyde.</text>
</comment>
<dbReference type="GO" id="GO:0046294">
    <property type="term" value="P:formaldehyde catabolic process"/>
    <property type="evidence" value="ECO:0007669"/>
    <property type="project" value="InterPro"/>
</dbReference>
<dbReference type="PANTHER" id="PTHR10061">
    <property type="entry name" value="S-FORMYLGLUTATHIONE HYDROLASE"/>
    <property type="match status" value="1"/>
</dbReference>
<dbReference type="GO" id="GO:0005829">
    <property type="term" value="C:cytosol"/>
    <property type="evidence" value="ECO:0007669"/>
    <property type="project" value="TreeGrafter"/>
</dbReference>
<dbReference type="InParanoid" id="A0A2V0PEE6"/>
<dbReference type="EC" id="3.1.2.12" evidence="2 7"/>
<evidence type="ECO:0000256" key="3">
    <source>
        <dbReference type="ARBA" id="ARBA00016774"/>
    </source>
</evidence>
<feature type="active site" description="Charge relay system" evidence="6">
    <location>
        <position position="207"/>
    </location>
</feature>
<reference evidence="9 10" key="1">
    <citation type="journal article" date="2018" name="Sci. Rep.">
        <title>Raphidocelis subcapitata (=Pseudokirchneriella subcapitata) provides an insight into genome evolution and environmental adaptations in the Sphaeropleales.</title>
        <authorList>
            <person name="Suzuki S."/>
            <person name="Yamaguchi H."/>
            <person name="Nakajima N."/>
            <person name="Kawachi M."/>
        </authorList>
    </citation>
    <scope>NUCLEOTIDE SEQUENCE [LARGE SCALE GENOMIC DNA]</scope>
    <source>
        <strain evidence="9 10">NIES-35</strain>
    </source>
</reference>
<dbReference type="Proteomes" id="UP000247498">
    <property type="component" value="Unassembled WGS sequence"/>
</dbReference>
<keyword evidence="4 7" id="KW-0719">Serine esterase</keyword>
<comment type="catalytic activity">
    <reaction evidence="7">
        <text>S-formylglutathione + H2O = formate + glutathione + H(+)</text>
        <dbReference type="Rhea" id="RHEA:14961"/>
        <dbReference type="ChEBI" id="CHEBI:15377"/>
        <dbReference type="ChEBI" id="CHEBI:15378"/>
        <dbReference type="ChEBI" id="CHEBI:15740"/>
        <dbReference type="ChEBI" id="CHEBI:57688"/>
        <dbReference type="ChEBI" id="CHEBI:57925"/>
        <dbReference type="EC" id="3.1.2.12"/>
    </reaction>
</comment>
<gene>
    <name evidence="9" type="ORF">Rsub_09068</name>
</gene>
<evidence type="ECO:0000313" key="10">
    <source>
        <dbReference type="Proteomes" id="UP000247498"/>
    </source>
</evidence>
<comment type="similarity">
    <text evidence="1 7">Belongs to the esterase D family.</text>
</comment>
<feature type="active site" description="Charge relay system" evidence="6">
    <location>
        <position position="285"/>
    </location>
</feature>
<comment type="caution">
    <text evidence="9">The sequence shown here is derived from an EMBL/GenBank/DDBJ whole genome shotgun (WGS) entry which is preliminary data.</text>
</comment>
<dbReference type="SUPFAM" id="SSF53474">
    <property type="entry name" value="alpha/beta-Hydrolases"/>
    <property type="match status" value="1"/>
</dbReference>
<dbReference type="AlphaFoldDB" id="A0A2V0PEE6"/>
<name>A0A2V0PEE6_9CHLO</name>
<feature type="active site" description="Charge relay system" evidence="6">
    <location>
        <position position="318"/>
    </location>
</feature>
<dbReference type="PANTHER" id="PTHR10061:SF0">
    <property type="entry name" value="S-FORMYLGLUTATHIONE HYDROLASE"/>
    <property type="match status" value="1"/>
</dbReference>
<dbReference type="STRING" id="307507.A0A2V0PEE6"/>
<evidence type="ECO:0000256" key="1">
    <source>
        <dbReference type="ARBA" id="ARBA00005622"/>
    </source>
</evidence>
<dbReference type="NCBIfam" id="TIGR02821">
    <property type="entry name" value="fghA_ester_D"/>
    <property type="match status" value="1"/>
</dbReference>
<dbReference type="InterPro" id="IPR000801">
    <property type="entry name" value="Esterase-like"/>
</dbReference>
<evidence type="ECO:0000256" key="5">
    <source>
        <dbReference type="ARBA" id="ARBA00022801"/>
    </source>
</evidence>
<dbReference type="InterPro" id="IPR014186">
    <property type="entry name" value="S-formylglutathione_hydrol"/>
</dbReference>
<dbReference type="GO" id="GO:0018738">
    <property type="term" value="F:S-formylglutathione hydrolase activity"/>
    <property type="evidence" value="ECO:0007669"/>
    <property type="project" value="UniProtKB-EC"/>
</dbReference>
<feature type="compositionally biased region" description="Low complexity" evidence="8">
    <location>
        <begin position="27"/>
        <end position="43"/>
    </location>
</feature>
<evidence type="ECO:0000256" key="2">
    <source>
        <dbReference type="ARBA" id="ARBA00012479"/>
    </source>
</evidence>
<proteinExistence type="inferred from homology"/>
<comment type="subcellular location">
    <subcellularLocation>
        <location evidence="7">Cytoplasm</location>
    </subcellularLocation>
</comment>
<evidence type="ECO:0000256" key="4">
    <source>
        <dbReference type="ARBA" id="ARBA00022487"/>
    </source>
</evidence>
<dbReference type="InterPro" id="IPR029058">
    <property type="entry name" value="AB_hydrolase_fold"/>
</dbReference>
<keyword evidence="10" id="KW-1185">Reference proteome</keyword>
<dbReference type="GO" id="GO:0052689">
    <property type="term" value="F:carboxylic ester hydrolase activity"/>
    <property type="evidence" value="ECO:0007669"/>
    <property type="project" value="UniProtKB-KW"/>
</dbReference>
<organism evidence="9 10">
    <name type="scientific">Raphidocelis subcapitata</name>
    <dbReference type="NCBI Taxonomy" id="307507"/>
    <lineage>
        <taxon>Eukaryota</taxon>
        <taxon>Viridiplantae</taxon>
        <taxon>Chlorophyta</taxon>
        <taxon>core chlorophytes</taxon>
        <taxon>Chlorophyceae</taxon>
        <taxon>CS clade</taxon>
        <taxon>Sphaeropleales</taxon>
        <taxon>Selenastraceae</taxon>
        <taxon>Raphidocelis</taxon>
    </lineage>
</organism>
<evidence type="ECO:0000256" key="7">
    <source>
        <dbReference type="RuleBase" id="RU363068"/>
    </source>
</evidence>
<keyword evidence="5 7" id="KW-0378">Hydrolase</keyword>
<dbReference type="Pfam" id="PF00756">
    <property type="entry name" value="Esterase"/>
    <property type="match status" value="1"/>
</dbReference>
<dbReference type="EMBL" id="BDRX01000077">
    <property type="protein sequence ID" value="GBF96273.1"/>
    <property type="molecule type" value="Genomic_DNA"/>
</dbReference>
<dbReference type="OrthoDB" id="420518at2759"/>
<evidence type="ECO:0000256" key="8">
    <source>
        <dbReference type="SAM" id="MobiDB-lite"/>
    </source>
</evidence>
<accession>A0A2V0PEE6</accession>
<keyword evidence="7" id="KW-0963">Cytoplasm</keyword>
<protein>
    <recommendedName>
        <fullName evidence="3 7">S-formylglutathione hydrolase</fullName>
        <ecNumber evidence="2 7">3.1.2.12</ecNumber>
    </recommendedName>
</protein>
<evidence type="ECO:0000313" key="9">
    <source>
        <dbReference type="EMBL" id="GBF96273.1"/>
    </source>
</evidence>